<reference evidence="1 2" key="1">
    <citation type="journal article" date="2017" name="Nat. Ecol. Evol.">
        <title>Scallop genome provides insights into evolution of bilaterian karyotype and development.</title>
        <authorList>
            <person name="Wang S."/>
            <person name="Zhang J."/>
            <person name="Jiao W."/>
            <person name="Li J."/>
            <person name="Xun X."/>
            <person name="Sun Y."/>
            <person name="Guo X."/>
            <person name="Huan P."/>
            <person name="Dong B."/>
            <person name="Zhang L."/>
            <person name="Hu X."/>
            <person name="Sun X."/>
            <person name="Wang J."/>
            <person name="Zhao C."/>
            <person name="Wang Y."/>
            <person name="Wang D."/>
            <person name="Huang X."/>
            <person name="Wang R."/>
            <person name="Lv J."/>
            <person name="Li Y."/>
            <person name="Zhang Z."/>
            <person name="Liu B."/>
            <person name="Lu W."/>
            <person name="Hui Y."/>
            <person name="Liang J."/>
            <person name="Zhou Z."/>
            <person name="Hou R."/>
            <person name="Li X."/>
            <person name="Liu Y."/>
            <person name="Li H."/>
            <person name="Ning X."/>
            <person name="Lin Y."/>
            <person name="Zhao L."/>
            <person name="Xing Q."/>
            <person name="Dou J."/>
            <person name="Li Y."/>
            <person name="Mao J."/>
            <person name="Guo H."/>
            <person name="Dou H."/>
            <person name="Li T."/>
            <person name="Mu C."/>
            <person name="Jiang W."/>
            <person name="Fu Q."/>
            <person name="Fu X."/>
            <person name="Miao Y."/>
            <person name="Liu J."/>
            <person name="Yu Q."/>
            <person name="Li R."/>
            <person name="Liao H."/>
            <person name="Li X."/>
            <person name="Kong Y."/>
            <person name="Jiang Z."/>
            <person name="Chourrout D."/>
            <person name="Li R."/>
            <person name="Bao Z."/>
        </authorList>
    </citation>
    <scope>NUCLEOTIDE SEQUENCE [LARGE SCALE GENOMIC DNA]</scope>
    <source>
        <strain evidence="1 2">PY_sf001</strain>
    </source>
</reference>
<gene>
    <name evidence="1" type="ORF">KP79_PYT07164</name>
</gene>
<accession>A0A210PRP9</accession>
<proteinExistence type="predicted"/>
<organism evidence="1 2">
    <name type="scientific">Mizuhopecten yessoensis</name>
    <name type="common">Japanese scallop</name>
    <name type="synonym">Patinopecten yessoensis</name>
    <dbReference type="NCBI Taxonomy" id="6573"/>
    <lineage>
        <taxon>Eukaryota</taxon>
        <taxon>Metazoa</taxon>
        <taxon>Spiralia</taxon>
        <taxon>Lophotrochozoa</taxon>
        <taxon>Mollusca</taxon>
        <taxon>Bivalvia</taxon>
        <taxon>Autobranchia</taxon>
        <taxon>Pteriomorphia</taxon>
        <taxon>Pectinida</taxon>
        <taxon>Pectinoidea</taxon>
        <taxon>Pectinidae</taxon>
        <taxon>Mizuhopecten</taxon>
    </lineage>
</organism>
<evidence type="ECO:0000313" key="2">
    <source>
        <dbReference type="Proteomes" id="UP000242188"/>
    </source>
</evidence>
<dbReference type="EMBL" id="NEDP02005539">
    <property type="protein sequence ID" value="OWF39161.1"/>
    <property type="molecule type" value="Genomic_DNA"/>
</dbReference>
<dbReference type="Proteomes" id="UP000242188">
    <property type="component" value="Unassembled WGS sequence"/>
</dbReference>
<dbReference type="AlphaFoldDB" id="A0A210PRP9"/>
<evidence type="ECO:0000313" key="1">
    <source>
        <dbReference type="EMBL" id="OWF39161.1"/>
    </source>
</evidence>
<protein>
    <submittedName>
        <fullName evidence="1">Uncharacterized protein</fullName>
    </submittedName>
</protein>
<sequence length="119" mass="13439">METDLSAWFLKPPLATTSTAVTTPWIGTSTWNGNPAWTGSRTWNGSPTWAGNTQIWNGDKSFNRPFYYPPSYNPLQGQTVYCYPMNQPMYRSFLPVPYGPVQEIGSVTGGYWDSLMKKK</sequence>
<name>A0A210PRP9_MIZYE</name>
<keyword evidence="2" id="KW-1185">Reference proteome</keyword>
<comment type="caution">
    <text evidence="1">The sequence shown here is derived from an EMBL/GenBank/DDBJ whole genome shotgun (WGS) entry which is preliminary data.</text>
</comment>